<feature type="non-terminal residue" evidence="1">
    <location>
        <position position="1"/>
    </location>
</feature>
<dbReference type="EMBL" id="BLLF01000403">
    <property type="protein sequence ID" value="GFH11432.1"/>
    <property type="molecule type" value="Genomic_DNA"/>
</dbReference>
<dbReference type="Proteomes" id="UP000485058">
    <property type="component" value="Unassembled WGS sequence"/>
</dbReference>
<dbReference type="AlphaFoldDB" id="A0A699Z7E6"/>
<protein>
    <submittedName>
        <fullName evidence="1">Uncharacterized protein</fullName>
    </submittedName>
</protein>
<organism evidence="1 2">
    <name type="scientific">Haematococcus lacustris</name>
    <name type="common">Green alga</name>
    <name type="synonym">Haematococcus pluvialis</name>
    <dbReference type="NCBI Taxonomy" id="44745"/>
    <lineage>
        <taxon>Eukaryota</taxon>
        <taxon>Viridiplantae</taxon>
        <taxon>Chlorophyta</taxon>
        <taxon>core chlorophytes</taxon>
        <taxon>Chlorophyceae</taxon>
        <taxon>CS clade</taxon>
        <taxon>Chlamydomonadales</taxon>
        <taxon>Haematococcaceae</taxon>
        <taxon>Haematococcus</taxon>
    </lineage>
</organism>
<evidence type="ECO:0000313" key="1">
    <source>
        <dbReference type="EMBL" id="GFH11432.1"/>
    </source>
</evidence>
<reference evidence="1 2" key="1">
    <citation type="submission" date="2020-02" db="EMBL/GenBank/DDBJ databases">
        <title>Draft genome sequence of Haematococcus lacustris strain NIES-144.</title>
        <authorList>
            <person name="Morimoto D."/>
            <person name="Nakagawa S."/>
            <person name="Yoshida T."/>
            <person name="Sawayama S."/>
        </authorList>
    </citation>
    <scope>NUCLEOTIDE SEQUENCE [LARGE SCALE GENOMIC DNA]</scope>
    <source>
        <strain evidence="1 2">NIES-144</strain>
    </source>
</reference>
<gene>
    <name evidence="1" type="ORF">HaLaN_06926</name>
</gene>
<accession>A0A699Z7E6</accession>
<comment type="caution">
    <text evidence="1">The sequence shown here is derived from an EMBL/GenBank/DDBJ whole genome shotgun (WGS) entry which is preliminary data.</text>
</comment>
<name>A0A699Z7E6_HAELA</name>
<evidence type="ECO:0000313" key="2">
    <source>
        <dbReference type="Proteomes" id="UP000485058"/>
    </source>
</evidence>
<keyword evidence="2" id="KW-1185">Reference proteome</keyword>
<feature type="non-terminal residue" evidence="1">
    <location>
        <position position="86"/>
    </location>
</feature>
<proteinExistence type="predicted"/>
<sequence length="86" mass="9230">MLQDASRSTVRSAATALLKQGTIPQQRRQQLLQLVANGLGVAPEDVSHACLLQAAQLQPRMVNPTWVSHAEKVAAALRDDAALEGF</sequence>